<comment type="subcellular location">
    <subcellularLocation>
        <location evidence="1">Endoplasmic reticulum membrane</location>
        <topology evidence="1">Multi-pass membrane protein</topology>
    </subcellularLocation>
</comment>
<feature type="transmembrane region" description="Helical" evidence="11">
    <location>
        <begin position="180"/>
        <end position="199"/>
    </location>
</feature>
<keyword evidence="10" id="KW-0012">Acyltransferase</keyword>
<reference evidence="12" key="1">
    <citation type="submission" date="2020-11" db="EMBL/GenBank/DDBJ databases">
        <authorList>
            <person name="Tran Van P."/>
        </authorList>
    </citation>
    <scope>NUCLEOTIDE SEQUENCE</scope>
</reference>
<evidence type="ECO:0000256" key="6">
    <source>
        <dbReference type="ARBA" id="ARBA00022692"/>
    </source>
</evidence>
<gene>
    <name evidence="12" type="ORF">TCEB3V08_LOCUS4697</name>
</gene>
<dbReference type="Pfam" id="PF03062">
    <property type="entry name" value="MBOAT"/>
    <property type="match status" value="1"/>
</dbReference>
<accession>A0A7R9CQ12</accession>
<feature type="transmembrane region" description="Helical" evidence="11">
    <location>
        <begin position="301"/>
        <end position="318"/>
    </location>
</feature>
<keyword evidence="5" id="KW-0808">Transferase</keyword>
<keyword evidence="6 11" id="KW-0812">Transmembrane</keyword>
<name>A0A7R9CQ12_TIMCR</name>
<evidence type="ECO:0000256" key="5">
    <source>
        <dbReference type="ARBA" id="ARBA00022679"/>
    </source>
</evidence>
<dbReference type="EC" id="2.3.1.20" evidence="4"/>
<proteinExistence type="inferred from homology"/>
<dbReference type="UniPathway" id="UPA00230"/>
<keyword evidence="8 11" id="KW-1133">Transmembrane helix</keyword>
<sequence>MLTLQAVQGRTASPKQHMKEGGVIVIVDLITSVCFICPARSCTRLVCRSLEDLSETLLWGRHKLTKMVLYGIVGLKVFPELKIYRKKKRRSVDLSLTNPGSLALLKLCFRCHRPRDSLFSWSSGFDNFTGLVNWGFLLLTVGGVRLLLENLIKYGIRVDPQQWFIVLTGQHEGGSEHPSIILLMFGASTVCTMYSLLFFKLWSYVQVNLWCRIKRNSSSSKTHLRRQSLSYHNFSSTENVANGLANSKNKPEVGLVQYPDNLNLHDIIYFIFAPTLCYELNFPRTTRIRKRHLYIPLVEQGYGKTFASTVVFFISAFFHEYLVSVPLRTFKIWAFMGMMGQIPLSFVSRVMERKMGPRWGNIVVWASLILGQPLCIMMYYHDYVITHMGKELIEMYGHL</sequence>
<dbReference type="GO" id="GO:0019432">
    <property type="term" value="P:triglyceride biosynthetic process"/>
    <property type="evidence" value="ECO:0007669"/>
    <property type="project" value="TreeGrafter"/>
</dbReference>
<comment type="pathway">
    <text evidence="2">Lipid metabolism.</text>
</comment>
<protein>
    <recommendedName>
        <fullName evidence="4">diacylglycerol O-acyltransferase</fullName>
        <ecNumber evidence="4">2.3.1.20</ecNumber>
    </recommendedName>
</protein>
<evidence type="ECO:0000256" key="11">
    <source>
        <dbReference type="SAM" id="Phobius"/>
    </source>
</evidence>
<feature type="transmembrane region" description="Helical" evidence="11">
    <location>
        <begin position="330"/>
        <end position="347"/>
    </location>
</feature>
<evidence type="ECO:0000256" key="8">
    <source>
        <dbReference type="ARBA" id="ARBA00022989"/>
    </source>
</evidence>
<dbReference type="EMBL" id="OC317753">
    <property type="protein sequence ID" value="CAD7398849.1"/>
    <property type="molecule type" value="Genomic_DNA"/>
</dbReference>
<evidence type="ECO:0000256" key="10">
    <source>
        <dbReference type="ARBA" id="ARBA00023315"/>
    </source>
</evidence>
<organism evidence="12">
    <name type="scientific">Timema cristinae</name>
    <name type="common">Walking stick</name>
    <dbReference type="NCBI Taxonomy" id="61476"/>
    <lineage>
        <taxon>Eukaryota</taxon>
        <taxon>Metazoa</taxon>
        <taxon>Ecdysozoa</taxon>
        <taxon>Arthropoda</taxon>
        <taxon>Hexapoda</taxon>
        <taxon>Insecta</taxon>
        <taxon>Pterygota</taxon>
        <taxon>Neoptera</taxon>
        <taxon>Polyneoptera</taxon>
        <taxon>Phasmatodea</taxon>
        <taxon>Timematodea</taxon>
        <taxon>Timematoidea</taxon>
        <taxon>Timematidae</taxon>
        <taxon>Timema</taxon>
    </lineage>
</organism>
<comment type="similarity">
    <text evidence="3">Belongs to the membrane-bound acyltransferase family. Sterol o-acyltransferase subfamily.</text>
</comment>
<evidence type="ECO:0000313" key="12">
    <source>
        <dbReference type="EMBL" id="CAD7398849.1"/>
    </source>
</evidence>
<dbReference type="InterPro" id="IPR014371">
    <property type="entry name" value="Oat_ACAT_DAG_ARE"/>
</dbReference>
<evidence type="ECO:0000256" key="7">
    <source>
        <dbReference type="ARBA" id="ARBA00022824"/>
    </source>
</evidence>
<feature type="transmembrane region" description="Helical" evidence="11">
    <location>
        <begin position="128"/>
        <end position="148"/>
    </location>
</feature>
<dbReference type="GO" id="GO:0004144">
    <property type="term" value="F:diacylglycerol O-acyltransferase activity"/>
    <property type="evidence" value="ECO:0007669"/>
    <property type="project" value="UniProtKB-EC"/>
</dbReference>
<feature type="transmembrane region" description="Helical" evidence="11">
    <location>
        <begin position="359"/>
        <end position="380"/>
    </location>
</feature>
<keyword evidence="7" id="KW-0256">Endoplasmic reticulum</keyword>
<evidence type="ECO:0000256" key="2">
    <source>
        <dbReference type="ARBA" id="ARBA00005189"/>
    </source>
</evidence>
<keyword evidence="9 11" id="KW-0472">Membrane</keyword>
<evidence type="ECO:0000256" key="3">
    <source>
        <dbReference type="ARBA" id="ARBA00009010"/>
    </source>
</evidence>
<evidence type="ECO:0000256" key="1">
    <source>
        <dbReference type="ARBA" id="ARBA00004477"/>
    </source>
</evidence>
<dbReference type="GO" id="GO:0005789">
    <property type="term" value="C:endoplasmic reticulum membrane"/>
    <property type="evidence" value="ECO:0007669"/>
    <property type="project" value="UniProtKB-SubCell"/>
</dbReference>
<dbReference type="InterPro" id="IPR004299">
    <property type="entry name" value="MBOAT_fam"/>
</dbReference>
<dbReference type="PANTHER" id="PTHR10408:SF7">
    <property type="entry name" value="DIACYLGLYCEROL O-ACYLTRANSFERASE 1"/>
    <property type="match status" value="1"/>
</dbReference>
<dbReference type="AlphaFoldDB" id="A0A7R9CQ12"/>
<evidence type="ECO:0000256" key="4">
    <source>
        <dbReference type="ARBA" id="ARBA00013244"/>
    </source>
</evidence>
<dbReference type="PANTHER" id="PTHR10408">
    <property type="entry name" value="STEROL O-ACYLTRANSFERASE"/>
    <property type="match status" value="1"/>
</dbReference>
<evidence type="ECO:0000256" key="9">
    <source>
        <dbReference type="ARBA" id="ARBA00023136"/>
    </source>
</evidence>